<name>A0ACC0XPC1_9ROSI</name>
<gene>
    <name evidence="1" type="ORF">Pint_31809</name>
</gene>
<comment type="caution">
    <text evidence="1">The sequence shown here is derived from an EMBL/GenBank/DDBJ whole genome shotgun (WGS) entry which is preliminary data.</text>
</comment>
<keyword evidence="2" id="KW-1185">Reference proteome</keyword>
<protein>
    <submittedName>
        <fullName evidence="1">Uncharacterized protein</fullName>
    </submittedName>
</protein>
<evidence type="ECO:0000313" key="2">
    <source>
        <dbReference type="Proteomes" id="UP001163603"/>
    </source>
</evidence>
<proteinExistence type="predicted"/>
<dbReference type="EMBL" id="CM047746">
    <property type="protein sequence ID" value="KAJ0021145.1"/>
    <property type="molecule type" value="Genomic_DNA"/>
</dbReference>
<evidence type="ECO:0000313" key="1">
    <source>
        <dbReference type="EMBL" id="KAJ0021145.1"/>
    </source>
</evidence>
<reference evidence="2" key="1">
    <citation type="journal article" date="2023" name="G3 (Bethesda)">
        <title>Genome assembly and association tests identify interacting loci associated with vigor, precocity, and sex in interspecific pistachio rootstocks.</title>
        <authorList>
            <person name="Palmer W."/>
            <person name="Jacygrad E."/>
            <person name="Sagayaradj S."/>
            <person name="Cavanaugh K."/>
            <person name="Han R."/>
            <person name="Bertier L."/>
            <person name="Beede B."/>
            <person name="Kafkas S."/>
            <person name="Golino D."/>
            <person name="Preece J."/>
            <person name="Michelmore R."/>
        </authorList>
    </citation>
    <scope>NUCLEOTIDE SEQUENCE [LARGE SCALE GENOMIC DNA]</scope>
</reference>
<sequence length="105" mass="12019">MQTLSRIGFLTNNTHYFHFPRLAPISHSQNQLSKKSSTFFALRTSARPVCEVAEDDVLHMFLKERELNGDFISKASDLLWQREVAKFVDADTVYVANSPQQSDQV</sequence>
<dbReference type="Proteomes" id="UP001163603">
    <property type="component" value="Chromosome 11"/>
</dbReference>
<accession>A0ACC0XPC1</accession>
<organism evidence="1 2">
    <name type="scientific">Pistacia integerrima</name>
    <dbReference type="NCBI Taxonomy" id="434235"/>
    <lineage>
        <taxon>Eukaryota</taxon>
        <taxon>Viridiplantae</taxon>
        <taxon>Streptophyta</taxon>
        <taxon>Embryophyta</taxon>
        <taxon>Tracheophyta</taxon>
        <taxon>Spermatophyta</taxon>
        <taxon>Magnoliopsida</taxon>
        <taxon>eudicotyledons</taxon>
        <taxon>Gunneridae</taxon>
        <taxon>Pentapetalae</taxon>
        <taxon>rosids</taxon>
        <taxon>malvids</taxon>
        <taxon>Sapindales</taxon>
        <taxon>Anacardiaceae</taxon>
        <taxon>Pistacia</taxon>
    </lineage>
</organism>